<accession>A0AAE4C2E6</accession>
<evidence type="ECO:0000313" key="5">
    <source>
        <dbReference type="EMBL" id="MDR6527431.1"/>
    </source>
</evidence>
<dbReference type="PANTHER" id="PTHR40980:SF4">
    <property type="entry name" value="TONB-DEPENDENT RECEPTOR-LIKE BETA-BARREL DOMAIN-CONTAINING PROTEIN"/>
    <property type="match status" value="1"/>
</dbReference>
<dbReference type="InterPro" id="IPR037066">
    <property type="entry name" value="Plug_dom_sf"/>
</dbReference>
<dbReference type="Gene3D" id="2.40.170.20">
    <property type="entry name" value="TonB-dependent receptor, beta-barrel domain"/>
    <property type="match status" value="1"/>
</dbReference>
<dbReference type="SUPFAM" id="SSF56935">
    <property type="entry name" value="Porins"/>
    <property type="match status" value="1"/>
</dbReference>
<dbReference type="InterPro" id="IPR036942">
    <property type="entry name" value="Beta-barrel_TonB_sf"/>
</dbReference>
<evidence type="ECO:0000256" key="3">
    <source>
        <dbReference type="ARBA" id="ARBA00023237"/>
    </source>
</evidence>
<comment type="caution">
    <text evidence="5">The sequence shown here is derived from an EMBL/GenBank/DDBJ whole genome shotgun (WGS) entry which is preliminary data.</text>
</comment>
<dbReference type="GO" id="GO:0009279">
    <property type="term" value="C:cell outer membrane"/>
    <property type="evidence" value="ECO:0007669"/>
    <property type="project" value="UniProtKB-SubCell"/>
</dbReference>
<feature type="domain" description="Outer membrane protein beta-barrel" evidence="4">
    <location>
        <begin position="294"/>
        <end position="694"/>
    </location>
</feature>
<dbReference type="PANTHER" id="PTHR40980">
    <property type="entry name" value="PLUG DOMAIN-CONTAINING PROTEIN"/>
    <property type="match status" value="1"/>
</dbReference>
<dbReference type="Proteomes" id="UP001184861">
    <property type="component" value="Unassembled WGS sequence"/>
</dbReference>
<sequence length="718" mass="82273">MKKIISTLSIIFSVFMFSQQKKNDSVNKIVEKQIQEVEINMKKKLIERKVDRLVFNVENSITASGSDAVEVLKKTPGVAIQGNTIGIIGKSSVSVMIDEKMVQLSGEALMNYLRATSSENIKSIEVITTPPSKYDAEGNSGIINIQLKKAKQNSWSNSTRTTYTQTSYPALSLGNTFNYNKDRYSFSIMLDAKKGNENVTERSNIEYPSYLWMSKVKRKDSKDVQSIKVSADYQISKKSSIGAIFQFYNSTPDIQETNVVNLLSRQGQGNKILSTNAETDAKNWNNSLNLHFTHDLDSLGKKFSVDLDYFKFKEDKNRLFDTQENNVLQLSAQNLGQQDINNLSAKIDFIHPAKFANYTYGAKITSTKNDSSIKFIDQTTGTPVVDPLQTDAYQYRENIQAAYFDLAKSFGEKWQVKLGARTEYTQTTSKSVTNSTEYKNDYFKIFPTFYVLRVLNGSNTINLSYSKRINRPSFWELNPFKWYFNANSYAEGNPFLQPAISHNFELTHTYKEKLFTSFFTQLKSNGFSQVPYVKDDLTQVFTRLNYYKSYAYGISQNYVFNKWSWLESNAQYNIYYIKTKIDDQYKDAVPSQSGFGFAFSLNNSFVLNKSKTISGELNYNYNAPNKGLIYKQSRSMRLDLGLRFLFLNKNLQCSISVDDILKTSNPDNTTYTNGITQTYNVYADTRRLRLSLRYNFGNKNIKGKNREIGNSDEKNRLK</sequence>
<dbReference type="EMBL" id="JAVDQY010000003">
    <property type="protein sequence ID" value="MDR6527431.1"/>
    <property type="molecule type" value="Genomic_DNA"/>
</dbReference>
<dbReference type="AlphaFoldDB" id="A0AAE4C2E6"/>
<reference evidence="5" key="1">
    <citation type="submission" date="2023-07" db="EMBL/GenBank/DDBJ databases">
        <title>Sorghum-associated microbial communities from plants grown in Nebraska, USA.</title>
        <authorList>
            <person name="Schachtman D."/>
        </authorList>
    </citation>
    <scope>NUCLEOTIDE SEQUENCE</scope>
    <source>
        <strain evidence="5">DS2360</strain>
    </source>
</reference>
<evidence type="ECO:0000259" key="4">
    <source>
        <dbReference type="Pfam" id="PF14905"/>
    </source>
</evidence>
<name>A0AAE4C2E6_9FLAO</name>
<dbReference type="InterPro" id="IPR041700">
    <property type="entry name" value="OMP_b-brl_3"/>
</dbReference>
<evidence type="ECO:0000256" key="1">
    <source>
        <dbReference type="ARBA" id="ARBA00004442"/>
    </source>
</evidence>
<organism evidence="5 6">
    <name type="scientific">Chryseobacterium rhizosphaerae</name>
    <dbReference type="NCBI Taxonomy" id="395937"/>
    <lineage>
        <taxon>Bacteria</taxon>
        <taxon>Pseudomonadati</taxon>
        <taxon>Bacteroidota</taxon>
        <taxon>Flavobacteriia</taxon>
        <taxon>Flavobacteriales</taxon>
        <taxon>Weeksellaceae</taxon>
        <taxon>Chryseobacterium group</taxon>
        <taxon>Chryseobacterium</taxon>
    </lineage>
</organism>
<keyword evidence="3" id="KW-0998">Cell outer membrane</keyword>
<proteinExistence type="predicted"/>
<dbReference type="Gene3D" id="2.170.130.10">
    <property type="entry name" value="TonB-dependent receptor, plug domain"/>
    <property type="match status" value="1"/>
</dbReference>
<gene>
    <name evidence="5" type="ORF">J2787_002823</name>
</gene>
<protein>
    <recommendedName>
        <fullName evidence="4">Outer membrane protein beta-barrel domain-containing protein</fullName>
    </recommendedName>
</protein>
<dbReference type="RefSeq" id="WP_309946832.1">
    <property type="nucleotide sequence ID" value="NZ_JAVDQY010000003.1"/>
</dbReference>
<evidence type="ECO:0000313" key="6">
    <source>
        <dbReference type="Proteomes" id="UP001184861"/>
    </source>
</evidence>
<comment type="subcellular location">
    <subcellularLocation>
        <location evidence="1">Cell outer membrane</location>
    </subcellularLocation>
</comment>
<evidence type="ECO:0000256" key="2">
    <source>
        <dbReference type="ARBA" id="ARBA00023136"/>
    </source>
</evidence>
<keyword evidence="2" id="KW-0472">Membrane</keyword>
<dbReference type="Pfam" id="PF14905">
    <property type="entry name" value="OMP_b-brl_3"/>
    <property type="match status" value="1"/>
</dbReference>